<feature type="domain" description="FHA" evidence="9">
    <location>
        <begin position="344"/>
        <end position="369"/>
    </location>
</feature>
<keyword evidence="3" id="KW-0479">Metal-binding</keyword>
<comment type="caution">
    <text evidence="10">The sequence shown here is derived from an EMBL/GenBank/DDBJ whole genome shotgun (WGS) entry which is preliminary data.</text>
</comment>
<reference evidence="10 11" key="1">
    <citation type="submission" date="2020-07" db="EMBL/GenBank/DDBJ databases">
        <title>Sequencing the genomes of 1000 actinobacteria strains.</title>
        <authorList>
            <person name="Klenk H.-P."/>
        </authorList>
    </citation>
    <scope>NUCLEOTIDE SEQUENCE [LARGE SCALE GENOMIC DNA]</scope>
    <source>
        <strain evidence="10 11">DSM 18448</strain>
    </source>
</reference>
<feature type="region of interest" description="Disordered" evidence="8">
    <location>
        <begin position="547"/>
        <end position="596"/>
    </location>
</feature>
<evidence type="ECO:0000256" key="2">
    <source>
        <dbReference type="ARBA" id="ARBA00022487"/>
    </source>
</evidence>
<organism evidence="10 11">
    <name type="scientific">Actinopolymorpha rutila</name>
    <dbReference type="NCBI Taxonomy" id="446787"/>
    <lineage>
        <taxon>Bacteria</taxon>
        <taxon>Bacillati</taxon>
        <taxon>Actinomycetota</taxon>
        <taxon>Actinomycetes</taxon>
        <taxon>Propionibacteriales</taxon>
        <taxon>Actinopolymorphaceae</taxon>
        <taxon>Actinopolymorpha</taxon>
    </lineage>
</organism>
<dbReference type="GO" id="GO:0030600">
    <property type="term" value="F:feruloyl esterase activity"/>
    <property type="evidence" value="ECO:0007669"/>
    <property type="project" value="UniProtKB-EC"/>
</dbReference>
<keyword evidence="2" id="KW-0719">Serine esterase</keyword>
<dbReference type="Pfam" id="PF07519">
    <property type="entry name" value="Tannase"/>
    <property type="match status" value="1"/>
</dbReference>
<dbReference type="InterPro" id="IPR029058">
    <property type="entry name" value="AB_hydrolase_fold"/>
</dbReference>
<evidence type="ECO:0000256" key="3">
    <source>
        <dbReference type="ARBA" id="ARBA00022723"/>
    </source>
</evidence>
<comment type="similarity">
    <text evidence="1">Belongs to the tannase family.</text>
</comment>
<accession>A0A852ZMY2</accession>
<feature type="region of interest" description="Disordered" evidence="8">
    <location>
        <begin position="1"/>
        <end position="26"/>
    </location>
</feature>
<evidence type="ECO:0000313" key="11">
    <source>
        <dbReference type="Proteomes" id="UP000579605"/>
    </source>
</evidence>
<keyword evidence="6" id="KW-0106">Calcium</keyword>
<name>A0A852ZMY2_9ACTN</name>
<dbReference type="PANTHER" id="PTHR33938:SF15">
    <property type="entry name" value="FERULOYL ESTERASE B-RELATED"/>
    <property type="match status" value="1"/>
</dbReference>
<evidence type="ECO:0000256" key="1">
    <source>
        <dbReference type="ARBA" id="ARBA00006249"/>
    </source>
</evidence>
<evidence type="ECO:0000256" key="4">
    <source>
        <dbReference type="ARBA" id="ARBA00022729"/>
    </source>
</evidence>
<dbReference type="SUPFAM" id="SSF53474">
    <property type="entry name" value="alpha/beta-Hydrolases"/>
    <property type="match status" value="1"/>
</dbReference>
<keyword evidence="7" id="KW-1015">Disulfide bond</keyword>
<evidence type="ECO:0000259" key="9">
    <source>
        <dbReference type="PROSITE" id="PS50006"/>
    </source>
</evidence>
<protein>
    <submittedName>
        <fullName evidence="10">Feruloyl esterase</fullName>
        <ecNumber evidence="10">3.1.1.73</ecNumber>
    </submittedName>
</protein>
<proteinExistence type="inferred from homology"/>
<dbReference type="AlphaFoldDB" id="A0A852ZMY2"/>
<gene>
    <name evidence="10" type="ORF">F4554_005886</name>
</gene>
<dbReference type="PROSITE" id="PS50006">
    <property type="entry name" value="FHA_DOMAIN"/>
    <property type="match status" value="1"/>
</dbReference>
<feature type="compositionally biased region" description="Polar residues" evidence="8">
    <location>
        <begin position="1"/>
        <end position="12"/>
    </location>
</feature>
<keyword evidence="5 10" id="KW-0378">Hydrolase</keyword>
<evidence type="ECO:0000256" key="5">
    <source>
        <dbReference type="ARBA" id="ARBA00022801"/>
    </source>
</evidence>
<keyword evidence="4" id="KW-0732">Signal</keyword>
<evidence type="ECO:0000313" key="10">
    <source>
        <dbReference type="EMBL" id="NYH93248.1"/>
    </source>
</evidence>
<dbReference type="InterPro" id="IPR011118">
    <property type="entry name" value="Tannase/feruloyl_esterase"/>
</dbReference>
<dbReference type="PANTHER" id="PTHR33938">
    <property type="entry name" value="FERULOYL ESTERASE B-RELATED"/>
    <property type="match status" value="1"/>
</dbReference>
<dbReference type="Proteomes" id="UP000579605">
    <property type="component" value="Unassembled WGS sequence"/>
</dbReference>
<feature type="compositionally biased region" description="Polar residues" evidence="8">
    <location>
        <begin position="550"/>
        <end position="568"/>
    </location>
</feature>
<dbReference type="InterPro" id="IPR000253">
    <property type="entry name" value="FHA_dom"/>
</dbReference>
<sequence>MQSATTNTSGSFTVPPGPGAPGADKPGTVLADLPAYCDVRLVRTNPPTHDEVNIELWLPLTAWNHRFQGVGGSGFVSGISYTALAGALKGGYATASTDTGHLALQWDGSFALKAPGELDSAAIRDFADRAVHEMTVAGKQVTTDFYRRQADYSYFTGCSQGGRQGLVEAQRYPHDYDGILSGAPAVSFSKLSAAQLWPQFVMQRAHDFVPSCKFAAFQAAVVAHCDALDGVTDGVIGNVDACRFDLRTLVGRATACGTITRTDATVMAQIWQGPRTGEQGRGRSRFLWYGLEPGTSTNALALTLPVNGQLTGRPLYFGTSWLQYWVTRNPSFDWTTLTTQTYDMLFGRGVDRFGAELDGDNPDLSRFHAGGGKLVLWAGLADYAIPPQGVIRYYDAVRHLDGAQVTQTYARLFLAPGVGHCGDVPGLQIGPVPVDPLAALTSWVEHGHAPRSIGAVRNGDDGKIVQTRPLCAYPLVARYDGHGSTDVADNFTCARSYGSSDSSSSARSTASSRSSTCWLAQSSPARIRWHRQAATTSALVSSTACSTTTRRWSGSDRNGSRANRSTATVPVPKPSKSTTALRSSPSKSMLRNVKSP</sequence>
<keyword evidence="11" id="KW-1185">Reference proteome</keyword>
<evidence type="ECO:0000256" key="6">
    <source>
        <dbReference type="ARBA" id="ARBA00022837"/>
    </source>
</evidence>
<dbReference type="EMBL" id="JACBZH010000001">
    <property type="protein sequence ID" value="NYH93248.1"/>
    <property type="molecule type" value="Genomic_DNA"/>
</dbReference>
<dbReference type="GO" id="GO:0046872">
    <property type="term" value="F:metal ion binding"/>
    <property type="evidence" value="ECO:0007669"/>
    <property type="project" value="UniProtKB-KW"/>
</dbReference>
<dbReference type="EC" id="3.1.1.73" evidence="10"/>
<evidence type="ECO:0000256" key="8">
    <source>
        <dbReference type="SAM" id="MobiDB-lite"/>
    </source>
</evidence>
<feature type="compositionally biased region" description="Polar residues" evidence="8">
    <location>
        <begin position="575"/>
        <end position="596"/>
    </location>
</feature>
<evidence type="ECO:0000256" key="7">
    <source>
        <dbReference type="ARBA" id="ARBA00023157"/>
    </source>
</evidence>